<keyword evidence="5" id="KW-1185">Reference proteome</keyword>
<accession>A0AAE3NU25</accession>
<dbReference type="InterPro" id="IPR036291">
    <property type="entry name" value="NAD(P)-bd_dom_sf"/>
</dbReference>
<dbReference type="AlphaFoldDB" id="A0AAE3NU25"/>
<dbReference type="GO" id="GO:0016491">
    <property type="term" value="F:oxidoreductase activity"/>
    <property type="evidence" value="ECO:0007669"/>
    <property type="project" value="UniProtKB-KW"/>
</dbReference>
<dbReference type="EMBL" id="JARGYC010000020">
    <property type="protein sequence ID" value="MDF0600960.1"/>
    <property type="molecule type" value="Genomic_DNA"/>
</dbReference>
<evidence type="ECO:0000259" key="3">
    <source>
        <dbReference type="Pfam" id="PF02826"/>
    </source>
</evidence>
<dbReference type="RefSeq" id="WP_275567102.1">
    <property type="nucleotide sequence ID" value="NZ_JARGYC010000020.1"/>
</dbReference>
<dbReference type="PANTHER" id="PTHR43333">
    <property type="entry name" value="2-HACID_DH_C DOMAIN-CONTAINING PROTEIN"/>
    <property type="match status" value="1"/>
</dbReference>
<sequence length="303" mass="32616">MTLLFLSTAERGAVWQRVFDAAGEPIVIGEDAVEDRDAITHLLCWNPPADLSRYPNLKAVICAGAGVDHLPPMPEGVVLSRTVAPGIEEMVRDWTVMASLMLHRDMPAYLDQAARGDWQARPTRPARTRRVGIMGTGRIGALVAESLRDLGFPVAGLSRSGRPVAGMDIYAPDRTETFLARSDLLICLLPLTDETRGLMDARFLSCLPQGALLVQAGRGAQLDLDALRAALDSGQVAAAALDVTEPEPLPADHWAWRDPRVIVTPHVAALTNHEEGARHALAVIEATRRGAPVPGGVDPDRGY</sequence>
<dbReference type="Gene3D" id="3.40.50.720">
    <property type="entry name" value="NAD(P)-binding Rossmann-like Domain"/>
    <property type="match status" value="2"/>
</dbReference>
<feature type="domain" description="D-isomer specific 2-hydroxyacid dehydrogenase NAD-binding" evidence="3">
    <location>
        <begin position="97"/>
        <end position="268"/>
    </location>
</feature>
<dbReference type="Pfam" id="PF02826">
    <property type="entry name" value="2-Hacid_dh_C"/>
    <property type="match status" value="1"/>
</dbReference>
<gene>
    <name evidence="4" type="ORF">P1J78_09480</name>
</gene>
<name>A0AAE3NU25_9RHOB</name>
<keyword evidence="2" id="KW-0520">NAD</keyword>
<evidence type="ECO:0000313" key="5">
    <source>
        <dbReference type="Proteomes" id="UP001220964"/>
    </source>
</evidence>
<comment type="caution">
    <text evidence="4">The sequence shown here is derived from an EMBL/GenBank/DDBJ whole genome shotgun (WGS) entry which is preliminary data.</text>
</comment>
<dbReference type="PANTHER" id="PTHR43333:SF1">
    <property type="entry name" value="D-ISOMER SPECIFIC 2-HYDROXYACID DEHYDROGENASE NAD-BINDING DOMAIN-CONTAINING PROTEIN"/>
    <property type="match status" value="1"/>
</dbReference>
<organism evidence="4 5">
    <name type="scientific">Psychromarinibacter sediminicola</name>
    <dbReference type="NCBI Taxonomy" id="3033385"/>
    <lineage>
        <taxon>Bacteria</taxon>
        <taxon>Pseudomonadati</taxon>
        <taxon>Pseudomonadota</taxon>
        <taxon>Alphaproteobacteria</taxon>
        <taxon>Rhodobacterales</taxon>
        <taxon>Paracoccaceae</taxon>
        <taxon>Psychromarinibacter</taxon>
    </lineage>
</organism>
<dbReference type="GO" id="GO:0051287">
    <property type="term" value="F:NAD binding"/>
    <property type="evidence" value="ECO:0007669"/>
    <property type="project" value="InterPro"/>
</dbReference>
<evidence type="ECO:0000313" key="4">
    <source>
        <dbReference type="EMBL" id="MDF0600960.1"/>
    </source>
</evidence>
<dbReference type="SUPFAM" id="SSF52283">
    <property type="entry name" value="Formate/glycerate dehydrogenase catalytic domain-like"/>
    <property type="match status" value="1"/>
</dbReference>
<dbReference type="SUPFAM" id="SSF51735">
    <property type="entry name" value="NAD(P)-binding Rossmann-fold domains"/>
    <property type="match status" value="1"/>
</dbReference>
<reference evidence="4" key="1">
    <citation type="submission" date="2023-03" db="EMBL/GenBank/DDBJ databases">
        <title>Multiphase analysis and comparison of six strains from genera Psychromarinibacter, Lutimaribacter, and Maritimibacter, including a novel species: Psychromarinibacter sediminicola sp. nov.</title>
        <authorList>
            <person name="Wang Y.-H."/>
            <person name="Ye M.-Q."/>
            <person name="Du Z.-J."/>
        </authorList>
    </citation>
    <scope>NUCLEOTIDE SEQUENCE</scope>
    <source>
        <strain evidence="4">C21-152</strain>
    </source>
</reference>
<evidence type="ECO:0000256" key="2">
    <source>
        <dbReference type="ARBA" id="ARBA00023027"/>
    </source>
</evidence>
<keyword evidence="1" id="KW-0560">Oxidoreductase</keyword>
<dbReference type="InterPro" id="IPR006140">
    <property type="entry name" value="D-isomer_DH_NAD-bd"/>
</dbReference>
<protein>
    <submittedName>
        <fullName evidence="4">Glyoxylate/hydroxypyruvate reductase A</fullName>
    </submittedName>
</protein>
<dbReference type="CDD" id="cd12164">
    <property type="entry name" value="GDH_like_2"/>
    <property type="match status" value="1"/>
</dbReference>
<evidence type="ECO:0000256" key="1">
    <source>
        <dbReference type="ARBA" id="ARBA00023002"/>
    </source>
</evidence>
<dbReference type="Proteomes" id="UP001220964">
    <property type="component" value="Unassembled WGS sequence"/>
</dbReference>
<proteinExistence type="predicted"/>